<dbReference type="KEGG" id="pfer:IRI77_00600"/>
<reference evidence="2 3" key="1">
    <citation type="submission" date="2020-10" db="EMBL/GenBank/DDBJ databases">
        <title>Complete genome sequence of Paludibaculum fermentans P105T, a facultatively anaerobic acidobacterium capable of dissimilatory Fe(III) reduction.</title>
        <authorList>
            <person name="Dedysh S.N."/>
            <person name="Beletsky A.V."/>
            <person name="Kulichevskaya I.S."/>
            <person name="Mardanov A.V."/>
            <person name="Ravin N.V."/>
        </authorList>
    </citation>
    <scope>NUCLEOTIDE SEQUENCE [LARGE SCALE GENOMIC DNA]</scope>
    <source>
        <strain evidence="2 3">P105</strain>
    </source>
</reference>
<dbReference type="Proteomes" id="UP000593892">
    <property type="component" value="Chromosome"/>
</dbReference>
<protein>
    <submittedName>
        <fullName evidence="2">Uncharacterized protein</fullName>
    </submittedName>
</protein>
<dbReference type="AlphaFoldDB" id="A0A7S7NRM6"/>
<dbReference type="RefSeq" id="WP_194450160.1">
    <property type="nucleotide sequence ID" value="NZ_CP063849.1"/>
</dbReference>
<evidence type="ECO:0000256" key="1">
    <source>
        <dbReference type="SAM" id="Coils"/>
    </source>
</evidence>
<organism evidence="2 3">
    <name type="scientific">Paludibaculum fermentans</name>
    <dbReference type="NCBI Taxonomy" id="1473598"/>
    <lineage>
        <taxon>Bacteria</taxon>
        <taxon>Pseudomonadati</taxon>
        <taxon>Acidobacteriota</taxon>
        <taxon>Terriglobia</taxon>
        <taxon>Bryobacterales</taxon>
        <taxon>Bryobacteraceae</taxon>
        <taxon>Paludibaculum</taxon>
    </lineage>
</organism>
<name>A0A7S7NRM6_PALFE</name>
<sequence length="130" mass="14720">MRNDALFLNRTGRFSYVAWELEDSRSGPVVRFVVVERPVIQAIELRGSDIVTLPEILERFALRKVHLRVEALFQLDELERAAATLQELVAERGRRPIAVSPLVKPIWPASGVQNWPPPAVKIVFQAEAPQ</sequence>
<keyword evidence="1" id="KW-0175">Coiled coil</keyword>
<feature type="coiled-coil region" evidence="1">
    <location>
        <begin position="68"/>
        <end position="95"/>
    </location>
</feature>
<evidence type="ECO:0000313" key="2">
    <source>
        <dbReference type="EMBL" id="QOY88498.1"/>
    </source>
</evidence>
<keyword evidence="3" id="KW-1185">Reference proteome</keyword>
<gene>
    <name evidence="2" type="ORF">IRI77_00600</name>
</gene>
<evidence type="ECO:0000313" key="3">
    <source>
        <dbReference type="Proteomes" id="UP000593892"/>
    </source>
</evidence>
<proteinExistence type="predicted"/>
<dbReference type="EMBL" id="CP063849">
    <property type="protein sequence ID" value="QOY88498.1"/>
    <property type="molecule type" value="Genomic_DNA"/>
</dbReference>
<accession>A0A7S7NRM6</accession>